<dbReference type="AlphaFoldDB" id="A0A5N6G5L4"/>
<organism evidence="1">
    <name type="scientific">Petromyces alliaceus</name>
    <name type="common">Aspergillus alliaceus</name>
    <dbReference type="NCBI Taxonomy" id="209559"/>
    <lineage>
        <taxon>Eukaryota</taxon>
        <taxon>Fungi</taxon>
        <taxon>Dikarya</taxon>
        <taxon>Ascomycota</taxon>
        <taxon>Pezizomycotina</taxon>
        <taxon>Eurotiomycetes</taxon>
        <taxon>Eurotiomycetidae</taxon>
        <taxon>Eurotiales</taxon>
        <taxon>Aspergillaceae</taxon>
        <taxon>Aspergillus</taxon>
        <taxon>Aspergillus subgen. Circumdati</taxon>
    </lineage>
</organism>
<accession>A0A5N7C2K9</accession>
<dbReference type="OrthoDB" id="4167490at2759"/>
<dbReference type="OMA" id="NAIRHQN"/>
<dbReference type="Proteomes" id="UP000326877">
    <property type="component" value="Unassembled WGS sequence"/>
</dbReference>
<reference evidence="1" key="1">
    <citation type="submission" date="2019-04" db="EMBL/GenBank/DDBJ databases">
        <title>Friends and foes A comparative genomics studyof 23 Aspergillus species from section Flavi.</title>
        <authorList>
            <consortium name="DOE Joint Genome Institute"/>
            <person name="Kjaerbolling I."/>
            <person name="Vesth T."/>
            <person name="Frisvad J.C."/>
            <person name="Nybo J.L."/>
            <person name="Theobald S."/>
            <person name="Kildgaard S."/>
            <person name="Isbrandt T."/>
            <person name="Kuo A."/>
            <person name="Sato A."/>
            <person name="Lyhne E.K."/>
            <person name="Kogle M.E."/>
            <person name="Wiebenga A."/>
            <person name="Kun R.S."/>
            <person name="Lubbers R.J."/>
            <person name="Makela M.R."/>
            <person name="Barry K."/>
            <person name="Chovatia M."/>
            <person name="Clum A."/>
            <person name="Daum C."/>
            <person name="Haridas S."/>
            <person name="He G."/>
            <person name="LaButti K."/>
            <person name="Lipzen A."/>
            <person name="Mondo S."/>
            <person name="Riley R."/>
            <person name="Salamov A."/>
            <person name="Simmons B.A."/>
            <person name="Magnuson J.K."/>
            <person name="Henrissat B."/>
            <person name="Mortensen U.H."/>
            <person name="Larsen T.O."/>
            <person name="Devries R.P."/>
            <person name="Grigoriev I.V."/>
            <person name="Machida M."/>
            <person name="Baker S.E."/>
            <person name="Andersen M.R."/>
        </authorList>
    </citation>
    <scope>NUCLEOTIDE SEQUENCE [LARGE SCALE GENOMIC DNA]</scope>
    <source>
        <strain evidence="1">IBT 14317</strain>
    </source>
</reference>
<sequence>MLTPIRVRGRRRKSPVNPNQQDAGPRPKRSKGGRPLMSPTERYTSSQIKTVKRARLMVAKPPKPRKKQSRLESLPVELIEKIFLYSLNVNLPRASSSLAATVSSERIYRALILLAFWDDVPSAAGAFDAESATTIARILRPLDYVRLDFDERRKLQSAILRCKWCTVDRVLSRVPDLMGLTIQRYWFLAGITMSEDEEEKLAGFLAREEGEEEIPSFEGTDKDNNHYTLSVSPFVSITVTCRETEAAQTHRVLGITEFPERLLRGEGGFASDTIVYLETLRIASGFNRSELMETQISVSRDALQKGIHVALIEHNVDALAVLLKIDEYYFRCKHTSVTAANSAPYLLPAEHFRTAVRVARNDPALFQLLVRASAESVPPDDSEITHWAMDLDDPFGRWLLDLMLQLPQQTEAANANPAEGAVFYLGRANGQVELARRYLNDVLGIEALGTWVEESNHDFESQWKTL</sequence>
<gene>
    <name evidence="1" type="ORF">BDV23DRAFT_159654</name>
</gene>
<dbReference type="EMBL" id="ML735281">
    <property type="protein sequence ID" value="KAE8388259.1"/>
    <property type="molecule type" value="Genomic_DNA"/>
</dbReference>
<accession>A0A5N6G5L4</accession>
<proteinExistence type="predicted"/>
<evidence type="ECO:0000313" key="1">
    <source>
        <dbReference type="EMBL" id="KAE8388259.1"/>
    </source>
</evidence>
<protein>
    <submittedName>
        <fullName evidence="1">Uncharacterized protein</fullName>
    </submittedName>
</protein>
<name>A0A5N6G5L4_PETAA</name>